<dbReference type="EMBL" id="JAEDAE010000016">
    <property type="protein sequence ID" value="MBH8560525.1"/>
    <property type="molecule type" value="Genomic_DNA"/>
</dbReference>
<protein>
    <submittedName>
        <fullName evidence="2">Uncharacterized protein</fullName>
    </submittedName>
</protein>
<keyword evidence="1" id="KW-0175">Coiled coil</keyword>
<gene>
    <name evidence="2" type="ORF">I7X13_20885</name>
</gene>
<evidence type="ECO:0000313" key="3">
    <source>
        <dbReference type="Proteomes" id="UP000625631"/>
    </source>
</evidence>
<feature type="coiled-coil region" evidence="1">
    <location>
        <begin position="154"/>
        <end position="195"/>
    </location>
</feature>
<keyword evidence="3" id="KW-1185">Reference proteome</keyword>
<evidence type="ECO:0000256" key="1">
    <source>
        <dbReference type="SAM" id="Coils"/>
    </source>
</evidence>
<reference evidence="2 3" key="1">
    <citation type="submission" date="2020-12" db="EMBL/GenBank/DDBJ databases">
        <title>Hymenobacter sp.</title>
        <authorList>
            <person name="Kim M.K."/>
        </authorList>
    </citation>
    <scope>NUCLEOTIDE SEQUENCE [LARGE SCALE GENOMIC DNA]</scope>
    <source>
        <strain evidence="2 3">BT442</strain>
    </source>
</reference>
<organism evidence="2 3">
    <name type="scientific">Hymenobacter negativus</name>
    <dbReference type="NCBI Taxonomy" id="2795026"/>
    <lineage>
        <taxon>Bacteria</taxon>
        <taxon>Pseudomonadati</taxon>
        <taxon>Bacteroidota</taxon>
        <taxon>Cytophagia</taxon>
        <taxon>Cytophagales</taxon>
        <taxon>Hymenobacteraceae</taxon>
        <taxon>Hymenobacter</taxon>
    </lineage>
</organism>
<dbReference type="Proteomes" id="UP000625631">
    <property type="component" value="Unassembled WGS sequence"/>
</dbReference>
<sequence length="229" mass="23974">MAIFDKLANAAKDFFIEPEEGAVAPTTPPTAQYGAAQPAAPVIPNATPDAAPAPGQAEQRHLDHIAGLLAGDGKDFAAYMKMVKSMAAAGLSGPMLYQTAFNAFTAVNGGTVPALLASATQFEQTLADDRAKVLTRHREKMGEGAAPGAAPGPVALLMAQEKKLAADLAELTQQLQAKQQQLQQTQQQLGEERRKSQSALASYELANAAAMADLQTHHKAAETFLNAAK</sequence>
<evidence type="ECO:0000313" key="2">
    <source>
        <dbReference type="EMBL" id="MBH8560525.1"/>
    </source>
</evidence>
<comment type="caution">
    <text evidence="2">The sequence shown here is derived from an EMBL/GenBank/DDBJ whole genome shotgun (WGS) entry which is preliminary data.</text>
</comment>
<name>A0ABS0QCX4_9BACT</name>
<proteinExistence type="predicted"/>
<dbReference type="RefSeq" id="WP_198076978.1">
    <property type="nucleotide sequence ID" value="NZ_JAEDAE010000016.1"/>
</dbReference>
<accession>A0ABS0QCX4</accession>